<accession>A0A5B7E7C8</accession>
<sequence>MDNDDDNTNGGNNNYGSNDNSPSAHLGHGVLHDEHIPHSAVIPLVTIIGGAMVGMCVWSGYALVTKTDVQFTITHLARFN</sequence>
<reference evidence="3 4" key="1">
    <citation type="submission" date="2019-05" db="EMBL/GenBank/DDBJ databases">
        <title>Another draft genome of Portunus trituberculatus and its Hox gene families provides insights of decapod evolution.</title>
        <authorList>
            <person name="Jeong J.-H."/>
            <person name="Song I."/>
            <person name="Kim S."/>
            <person name="Choi T."/>
            <person name="Kim D."/>
            <person name="Ryu S."/>
            <person name="Kim W."/>
        </authorList>
    </citation>
    <scope>NUCLEOTIDE SEQUENCE [LARGE SCALE GENOMIC DNA]</scope>
    <source>
        <tissue evidence="3">Muscle</tissue>
    </source>
</reference>
<dbReference type="Pfam" id="PF06522">
    <property type="entry name" value="B12D"/>
    <property type="match status" value="1"/>
</dbReference>
<comment type="caution">
    <text evidence="3">The sequence shown here is derived from an EMBL/GenBank/DDBJ whole genome shotgun (WGS) entry which is preliminary data.</text>
</comment>
<feature type="transmembrane region" description="Helical" evidence="2">
    <location>
        <begin position="40"/>
        <end position="64"/>
    </location>
</feature>
<evidence type="ECO:0000256" key="2">
    <source>
        <dbReference type="SAM" id="Phobius"/>
    </source>
</evidence>
<gene>
    <name evidence="3" type="ORF">E2C01_022472</name>
</gene>
<protein>
    <submittedName>
        <fullName evidence="3">Uncharacterized protein</fullName>
    </submittedName>
</protein>
<keyword evidence="4" id="KW-1185">Reference proteome</keyword>
<dbReference type="InterPro" id="IPR010530">
    <property type="entry name" value="B12D"/>
</dbReference>
<dbReference type="EMBL" id="VSRR010002042">
    <property type="protein sequence ID" value="MPC29247.1"/>
    <property type="molecule type" value="Genomic_DNA"/>
</dbReference>
<feature type="compositionally biased region" description="Low complexity" evidence="1">
    <location>
        <begin position="8"/>
        <end position="20"/>
    </location>
</feature>
<keyword evidence="2" id="KW-0472">Membrane</keyword>
<name>A0A5B7E7C8_PORTR</name>
<dbReference type="Proteomes" id="UP000324222">
    <property type="component" value="Unassembled WGS sequence"/>
</dbReference>
<evidence type="ECO:0000313" key="4">
    <source>
        <dbReference type="Proteomes" id="UP000324222"/>
    </source>
</evidence>
<organism evidence="3 4">
    <name type="scientific">Portunus trituberculatus</name>
    <name type="common">Swimming crab</name>
    <name type="synonym">Neptunus trituberculatus</name>
    <dbReference type="NCBI Taxonomy" id="210409"/>
    <lineage>
        <taxon>Eukaryota</taxon>
        <taxon>Metazoa</taxon>
        <taxon>Ecdysozoa</taxon>
        <taxon>Arthropoda</taxon>
        <taxon>Crustacea</taxon>
        <taxon>Multicrustacea</taxon>
        <taxon>Malacostraca</taxon>
        <taxon>Eumalacostraca</taxon>
        <taxon>Eucarida</taxon>
        <taxon>Decapoda</taxon>
        <taxon>Pleocyemata</taxon>
        <taxon>Brachyura</taxon>
        <taxon>Eubrachyura</taxon>
        <taxon>Portunoidea</taxon>
        <taxon>Portunidae</taxon>
        <taxon>Portuninae</taxon>
        <taxon>Portunus</taxon>
    </lineage>
</organism>
<evidence type="ECO:0000313" key="3">
    <source>
        <dbReference type="EMBL" id="MPC29247.1"/>
    </source>
</evidence>
<dbReference type="AlphaFoldDB" id="A0A5B7E7C8"/>
<keyword evidence="2" id="KW-0812">Transmembrane</keyword>
<keyword evidence="2" id="KW-1133">Transmembrane helix</keyword>
<proteinExistence type="predicted"/>
<evidence type="ECO:0000256" key="1">
    <source>
        <dbReference type="SAM" id="MobiDB-lite"/>
    </source>
</evidence>
<feature type="region of interest" description="Disordered" evidence="1">
    <location>
        <begin position="1"/>
        <end position="30"/>
    </location>
</feature>